<keyword evidence="1" id="KW-0812">Transmembrane</keyword>
<dbReference type="EMBL" id="QYTV02000005">
    <property type="protein sequence ID" value="RST73831.1"/>
    <property type="molecule type" value="Genomic_DNA"/>
</dbReference>
<name>A0A429XYL7_9BACI</name>
<dbReference type="PANTHER" id="PTHR40040">
    <property type="entry name" value="SMALL HYDROPHOBIC PROTEIN-RELATED"/>
    <property type="match status" value="1"/>
</dbReference>
<keyword evidence="1" id="KW-1133">Transmembrane helix</keyword>
<dbReference type="InterPro" id="IPR055338">
    <property type="entry name" value="YqfX-like"/>
</dbReference>
<comment type="caution">
    <text evidence="2">The sequence shown here is derived from an EMBL/GenBank/DDBJ whole genome shotgun (WGS) entry which is preliminary data.</text>
</comment>
<dbReference type="Proteomes" id="UP000287156">
    <property type="component" value="Unassembled WGS sequence"/>
</dbReference>
<protein>
    <submittedName>
        <fullName evidence="2">DUF4190 domain-containing protein</fullName>
    </submittedName>
</protein>
<reference evidence="2" key="1">
    <citation type="submission" date="2018-12" db="EMBL/GenBank/DDBJ databases">
        <authorList>
            <person name="Sun L."/>
            <person name="Chen Z."/>
        </authorList>
    </citation>
    <scope>NUCLEOTIDE SEQUENCE [LARGE SCALE GENOMIC DNA]</scope>
    <source>
        <strain evidence="2">3-2-2</strain>
    </source>
</reference>
<sequence>MEQQQDDVNSFKKFDERSLIEETAAEITPDIFWEKAADDGIGRSNILGYTALAMAILSLFFMPGLMGIAGAVFSVIAIARGAHTIGGWALSVALLSLGWRFLIVPFI</sequence>
<dbReference type="OrthoDB" id="2943217at2"/>
<dbReference type="PANTHER" id="PTHR40040:SF1">
    <property type="entry name" value="MEMBRANE PROTEIN"/>
    <property type="match status" value="1"/>
</dbReference>
<keyword evidence="3" id="KW-1185">Reference proteome</keyword>
<evidence type="ECO:0000256" key="1">
    <source>
        <dbReference type="SAM" id="Phobius"/>
    </source>
</evidence>
<organism evidence="2 3">
    <name type="scientific">Siminovitchia acidinfaciens</name>
    <dbReference type="NCBI Taxonomy" id="2321395"/>
    <lineage>
        <taxon>Bacteria</taxon>
        <taxon>Bacillati</taxon>
        <taxon>Bacillota</taxon>
        <taxon>Bacilli</taxon>
        <taxon>Bacillales</taxon>
        <taxon>Bacillaceae</taxon>
        <taxon>Siminovitchia</taxon>
    </lineage>
</organism>
<gene>
    <name evidence="2" type="ORF">D4T97_013230</name>
</gene>
<evidence type="ECO:0000313" key="3">
    <source>
        <dbReference type="Proteomes" id="UP000287156"/>
    </source>
</evidence>
<feature type="transmembrane region" description="Helical" evidence="1">
    <location>
        <begin position="85"/>
        <end position="103"/>
    </location>
</feature>
<proteinExistence type="predicted"/>
<feature type="transmembrane region" description="Helical" evidence="1">
    <location>
        <begin position="51"/>
        <end position="79"/>
    </location>
</feature>
<dbReference type="RefSeq" id="WP_126051217.1">
    <property type="nucleotide sequence ID" value="NZ_QYTV02000005.1"/>
</dbReference>
<accession>A0A429XYL7</accession>
<keyword evidence="1" id="KW-0472">Membrane</keyword>
<evidence type="ECO:0000313" key="2">
    <source>
        <dbReference type="EMBL" id="RST73831.1"/>
    </source>
</evidence>
<dbReference type="AlphaFoldDB" id="A0A429XYL7"/>